<sequence>MAQNSAILGQFLYIVSCLLTFVKLCALCDEGNFLYNDEAATASAYINLFSLYWFLQFLEQGLVLLYASAVAQDGRNL</sequence>
<evidence type="ECO:0000313" key="3">
    <source>
        <dbReference type="Proteomes" id="UP001162131"/>
    </source>
</evidence>
<accession>A0AAU9JYM4</accession>
<gene>
    <name evidence="2" type="ORF">BSTOLATCC_MIC52490</name>
</gene>
<evidence type="ECO:0000313" key="2">
    <source>
        <dbReference type="EMBL" id="CAG9331084.1"/>
    </source>
</evidence>
<keyword evidence="1" id="KW-0812">Transmembrane</keyword>
<name>A0AAU9JYM4_9CILI</name>
<dbReference type="EMBL" id="CAJZBQ010000052">
    <property type="protein sequence ID" value="CAG9331084.1"/>
    <property type="molecule type" value="Genomic_DNA"/>
</dbReference>
<comment type="caution">
    <text evidence="2">The sequence shown here is derived from an EMBL/GenBank/DDBJ whole genome shotgun (WGS) entry which is preliminary data.</text>
</comment>
<organism evidence="2 3">
    <name type="scientific">Blepharisma stoltei</name>
    <dbReference type="NCBI Taxonomy" id="1481888"/>
    <lineage>
        <taxon>Eukaryota</taxon>
        <taxon>Sar</taxon>
        <taxon>Alveolata</taxon>
        <taxon>Ciliophora</taxon>
        <taxon>Postciliodesmatophora</taxon>
        <taxon>Heterotrichea</taxon>
        <taxon>Heterotrichida</taxon>
        <taxon>Blepharismidae</taxon>
        <taxon>Blepharisma</taxon>
    </lineage>
</organism>
<dbReference type="Proteomes" id="UP001162131">
    <property type="component" value="Unassembled WGS sequence"/>
</dbReference>
<keyword evidence="1" id="KW-0472">Membrane</keyword>
<evidence type="ECO:0000256" key="1">
    <source>
        <dbReference type="SAM" id="Phobius"/>
    </source>
</evidence>
<keyword evidence="3" id="KW-1185">Reference proteome</keyword>
<dbReference type="AlphaFoldDB" id="A0AAU9JYM4"/>
<reference evidence="2" key="1">
    <citation type="submission" date="2021-09" db="EMBL/GenBank/DDBJ databases">
        <authorList>
            <consortium name="AG Swart"/>
            <person name="Singh M."/>
            <person name="Singh A."/>
            <person name="Seah K."/>
            <person name="Emmerich C."/>
        </authorList>
    </citation>
    <scope>NUCLEOTIDE SEQUENCE</scope>
    <source>
        <strain evidence="2">ATCC30299</strain>
    </source>
</reference>
<keyword evidence="1" id="KW-1133">Transmembrane helix</keyword>
<feature type="transmembrane region" description="Helical" evidence="1">
    <location>
        <begin position="50"/>
        <end position="71"/>
    </location>
</feature>
<proteinExistence type="predicted"/>
<protein>
    <submittedName>
        <fullName evidence="2">Uncharacterized protein</fullName>
    </submittedName>
</protein>